<name>A0AAV2DWE4_9ROSI</name>
<evidence type="ECO:0000256" key="1">
    <source>
        <dbReference type="ARBA" id="ARBA00022729"/>
    </source>
</evidence>
<keyword evidence="2" id="KW-0677">Repeat</keyword>
<sequence>MKMGSILQAVLHASILLVMVLLIIHSAQGFQFNCLCDSDSFEATDVRNECVFDLLDTLSGSIANPPNGGDFYHQKDCYGWPVYGHRWVDLTKPSAADCLVQAKNYIKETCKHRKGADVSTGTTCRMRFELYDFHY</sequence>
<organism evidence="5 6">
    <name type="scientific">Linum trigynum</name>
    <dbReference type="NCBI Taxonomy" id="586398"/>
    <lineage>
        <taxon>Eukaryota</taxon>
        <taxon>Viridiplantae</taxon>
        <taxon>Streptophyta</taxon>
        <taxon>Embryophyta</taxon>
        <taxon>Tracheophyta</taxon>
        <taxon>Spermatophyta</taxon>
        <taxon>Magnoliopsida</taxon>
        <taxon>eudicotyledons</taxon>
        <taxon>Gunneridae</taxon>
        <taxon>Pentapetalae</taxon>
        <taxon>rosids</taxon>
        <taxon>fabids</taxon>
        <taxon>Malpighiales</taxon>
        <taxon>Linaceae</taxon>
        <taxon>Linum</taxon>
    </lineage>
</organism>
<dbReference type="InterPro" id="IPR002902">
    <property type="entry name" value="GNK2"/>
</dbReference>
<feature type="chain" id="PRO_5043472132" description="Gnk2-homologous domain-containing protein" evidence="3">
    <location>
        <begin position="30"/>
        <end position="135"/>
    </location>
</feature>
<dbReference type="AlphaFoldDB" id="A0AAV2DWE4"/>
<dbReference type="InterPro" id="IPR038408">
    <property type="entry name" value="GNK2_sf"/>
</dbReference>
<keyword evidence="1 3" id="KW-0732">Signal</keyword>
<dbReference type="Proteomes" id="UP001497516">
    <property type="component" value="Chromosome 3"/>
</dbReference>
<dbReference type="Gene3D" id="3.30.430.20">
    <property type="entry name" value="Gnk2 domain, C-X8-C-X2-C motif"/>
    <property type="match status" value="1"/>
</dbReference>
<feature type="signal peptide" evidence="3">
    <location>
        <begin position="1"/>
        <end position="29"/>
    </location>
</feature>
<proteinExistence type="predicted"/>
<evidence type="ECO:0000256" key="2">
    <source>
        <dbReference type="ARBA" id="ARBA00022737"/>
    </source>
</evidence>
<dbReference type="PROSITE" id="PS51473">
    <property type="entry name" value="GNK2"/>
    <property type="match status" value="1"/>
</dbReference>
<feature type="domain" description="Gnk2-homologous" evidence="4">
    <location>
        <begin position="29"/>
        <end position="133"/>
    </location>
</feature>
<accession>A0AAV2DWE4</accession>
<evidence type="ECO:0000313" key="6">
    <source>
        <dbReference type="Proteomes" id="UP001497516"/>
    </source>
</evidence>
<evidence type="ECO:0000259" key="4">
    <source>
        <dbReference type="PROSITE" id="PS51473"/>
    </source>
</evidence>
<dbReference type="EMBL" id="OZ034816">
    <property type="protein sequence ID" value="CAL1377812.1"/>
    <property type="molecule type" value="Genomic_DNA"/>
</dbReference>
<gene>
    <name evidence="5" type="ORF">LTRI10_LOCUS19435</name>
</gene>
<protein>
    <recommendedName>
        <fullName evidence="4">Gnk2-homologous domain-containing protein</fullName>
    </recommendedName>
</protein>
<reference evidence="5 6" key="1">
    <citation type="submission" date="2024-04" db="EMBL/GenBank/DDBJ databases">
        <authorList>
            <person name="Fracassetti M."/>
        </authorList>
    </citation>
    <scope>NUCLEOTIDE SEQUENCE [LARGE SCALE GENOMIC DNA]</scope>
</reference>
<evidence type="ECO:0000313" key="5">
    <source>
        <dbReference type="EMBL" id="CAL1377812.1"/>
    </source>
</evidence>
<keyword evidence="6" id="KW-1185">Reference proteome</keyword>
<evidence type="ECO:0000256" key="3">
    <source>
        <dbReference type="SAM" id="SignalP"/>
    </source>
</evidence>